<dbReference type="Gene3D" id="3.40.50.1000">
    <property type="entry name" value="HAD superfamily/HAD-like"/>
    <property type="match status" value="1"/>
</dbReference>
<dbReference type="Gene3D" id="3.30.1240.10">
    <property type="match status" value="1"/>
</dbReference>
<name>A0ABS5WJZ2_9FLAO</name>
<dbReference type="SFLD" id="SFLDS00003">
    <property type="entry name" value="Haloacid_Dehalogenase"/>
    <property type="match status" value="1"/>
</dbReference>
<accession>A0ABS5WJZ2</accession>
<dbReference type="NCBIfam" id="TIGR00099">
    <property type="entry name" value="Cof-subfamily"/>
    <property type="match status" value="1"/>
</dbReference>
<dbReference type="SUPFAM" id="SSF56784">
    <property type="entry name" value="HAD-like"/>
    <property type="match status" value="1"/>
</dbReference>
<proteinExistence type="predicted"/>
<dbReference type="CDD" id="cd07518">
    <property type="entry name" value="HAD_YbiV-Like"/>
    <property type="match status" value="1"/>
</dbReference>
<gene>
    <name evidence="1" type="ORF">HW347_18820</name>
</gene>
<keyword evidence="2" id="KW-1185">Reference proteome</keyword>
<dbReference type="NCBIfam" id="TIGR01484">
    <property type="entry name" value="HAD-SF-IIB"/>
    <property type="match status" value="1"/>
</dbReference>
<dbReference type="InterPro" id="IPR006379">
    <property type="entry name" value="HAD-SF_hydro_IIB"/>
</dbReference>
<comment type="caution">
    <text evidence="1">The sequence shown here is derived from an EMBL/GenBank/DDBJ whole genome shotgun (WGS) entry which is preliminary data.</text>
</comment>
<evidence type="ECO:0000313" key="1">
    <source>
        <dbReference type="EMBL" id="MBT2163333.1"/>
    </source>
</evidence>
<dbReference type="InterPro" id="IPR000150">
    <property type="entry name" value="Cof"/>
</dbReference>
<dbReference type="EMBL" id="JACATN010000007">
    <property type="protein sequence ID" value="MBT2163333.1"/>
    <property type="molecule type" value="Genomic_DNA"/>
</dbReference>
<dbReference type="RefSeq" id="WP_214613294.1">
    <property type="nucleotide sequence ID" value="NZ_JACATN010000007.1"/>
</dbReference>
<dbReference type="PANTHER" id="PTHR10000">
    <property type="entry name" value="PHOSPHOSERINE PHOSPHATASE"/>
    <property type="match status" value="1"/>
</dbReference>
<dbReference type="InterPro" id="IPR023214">
    <property type="entry name" value="HAD_sf"/>
</dbReference>
<protein>
    <submittedName>
        <fullName evidence="1">HAD family phosphatase</fullName>
    </submittedName>
</protein>
<sequence length="270" mass="30629">MDLSKVKMVVTDMDGTLLNSNHEVSSRFFELFEEMKQKGIIFVAASGRQYHSIVDKLEPIKNDIIVIAENGGFAMRQDTELLATPLPNESKNAVLNVLDTIENIHPVLCGKHSAYIKNDSKEFEAKLREYYTDYKVVDDLKDFDGEILKIAIYHFESSEKYIYPSVAHLEDSLKVKVSGENWVDISSPNAHKGYALQKVQELYNVTPEETMVFGDYNNDLEMLALAHFSYAMENAHPNVKKTANYLTDNNDSFGVENVLQSMLTAIDLKK</sequence>
<dbReference type="SFLD" id="SFLDG01140">
    <property type="entry name" value="C2.B:_Phosphomannomutase_and_P"/>
    <property type="match status" value="1"/>
</dbReference>
<evidence type="ECO:0000313" key="2">
    <source>
        <dbReference type="Proteomes" id="UP000740413"/>
    </source>
</evidence>
<dbReference type="SFLD" id="SFLDG01144">
    <property type="entry name" value="C2.B.4:_PGP_Like"/>
    <property type="match status" value="1"/>
</dbReference>
<reference evidence="2" key="1">
    <citation type="submission" date="2023-07" db="EMBL/GenBank/DDBJ databases">
        <title>Zobellia barbeyronii sp. nov., a new marine flavobacterium, isolated from green and red algae.</title>
        <authorList>
            <person name="Nedashkovskaya O.I."/>
            <person name="Otstavnykh N."/>
            <person name="Zhukova N."/>
            <person name="Guzev K."/>
            <person name="Chausova V."/>
            <person name="Tekutyeva L."/>
            <person name="Mikhailov V."/>
            <person name="Isaeva M."/>
        </authorList>
    </citation>
    <scope>NUCLEOTIDE SEQUENCE [LARGE SCALE GENOMIC DNA]</scope>
    <source>
        <strain evidence="2">KMM 6746</strain>
    </source>
</reference>
<dbReference type="Proteomes" id="UP000740413">
    <property type="component" value="Unassembled WGS sequence"/>
</dbReference>
<dbReference type="PANTHER" id="PTHR10000:SF53">
    <property type="entry name" value="5-AMINO-6-(5-PHOSPHO-D-RIBITYLAMINO)URACIL PHOSPHATASE YBJI-RELATED"/>
    <property type="match status" value="1"/>
</dbReference>
<dbReference type="InterPro" id="IPR036412">
    <property type="entry name" value="HAD-like_sf"/>
</dbReference>
<organism evidence="1 2">
    <name type="scientific">Zobellia barbeyronii</name>
    <dbReference type="NCBI Taxonomy" id="2748009"/>
    <lineage>
        <taxon>Bacteria</taxon>
        <taxon>Pseudomonadati</taxon>
        <taxon>Bacteroidota</taxon>
        <taxon>Flavobacteriia</taxon>
        <taxon>Flavobacteriales</taxon>
        <taxon>Flavobacteriaceae</taxon>
        <taxon>Zobellia</taxon>
    </lineage>
</organism>
<dbReference type="Pfam" id="PF08282">
    <property type="entry name" value="Hydrolase_3"/>
    <property type="match status" value="1"/>
</dbReference>